<dbReference type="PANTHER" id="PTHR38445">
    <property type="entry name" value="HTH-TYPE TRANSCRIPTIONAL REPRESSOR YTRA"/>
    <property type="match status" value="1"/>
</dbReference>
<dbReference type="PROSITE" id="PS50949">
    <property type="entry name" value="HTH_GNTR"/>
    <property type="match status" value="1"/>
</dbReference>
<dbReference type="AlphaFoldDB" id="A0A3N4GJ97"/>
<evidence type="ECO:0000313" key="5">
    <source>
        <dbReference type="EMBL" id="RPA62235.1"/>
    </source>
</evidence>
<keyword evidence="3" id="KW-0804">Transcription</keyword>
<dbReference type="Gene3D" id="1.10.10.10">
    <property type="entry name" value="Winged helix-like DNA-binding domain superfamily/Winged helix DNA-binding domain"/>
    <property type="match status" value="1"/>
</dbReference>
<dbReference type="SUPFAM" id="SSF46785">
    <property type="entry name" value="Winged helix' DNA-binding domain"/>
    <property type="match status" value="1"/>
</dbReference>
<dbReference type="OrthoDB" id="3192286at2"/>
<dbReference type="GO" id="GO:0003677">
    <property type="term" value="F:DNA binding"/>
    <property type="evidence" value="ECO:0007669"/>
    <property type="project" value="UniProtKB-KW"/>
</dbReference>
<dbReference type="Pfam" id="PF00392">
    <property type="entry name" value="GntR"/>
    <property type="match status" value="1"/>
</dbReference>
<comment type="caution">
    <text evidence="5">The sequence shown here is derived from an EMBL/GenBank/DDBJ whole genome shotgun (WGS) entry which is preliminary data.</text>
</comment>
<evidence type="ECO:0000259" key="4">
    <source>
        <dbReference type="PROSITE" id="PS50949"/>
    </source>
</evidence>
<organism evidence="5 6">
    <name type="scientific">Gordonia oryzae</name>
    <dbReference type="NCBI Taxonomy" id="2487349"/>
    <lineage>
        <taxon>Bacteria</taxon>
        <taxon>Bacillati</taxon>
        <taxon>Actinomycetota</taxon>
        <taxon>Actinomycetes</taxon>
        <taxon>Mycobacteriales</taxon>
        <taxon>Gordoniaceae</taxon>
        <taxon>Gordonia</taxon>
    </lineage>
</organism>
<evidence type="ECO:0000313" key="6">
    <source>
        <dbReference type="Proteomes" id="UP000267536"/>
    </source>
</evidence>
<dbReference type="SMART" id="SM00345">
    <property type="entry name" value="HTH_GNTR"/>
    <property type="match status" value="1"/>
</dbReference>
<protein>
    <submittedName>
        <fullName evidence="5">GntR family transcriptional regulator</fullName>
    </submittedName>
</protein>
<dbReference type="CDD" id="cd07377">
    <property type="entry name" value="WHTH_GntR"/>
    <property type="match status" value="1"/>
</dbReference>
<dbReference type="InterPro" id="IPR000524">
    <property type="entry name" value="Tscrpt_reg_HTH_GntR"/>
</dbReference>
<dbReference type="Proteomes" id="UP000267536">
    <property type="component" value="Unassembled WGS sequence"/>
</dbReference>
<dbReference type="InterPro" id="IPR036390">
    <property type="entry name" value="WH_DNA-bd_sf"/>
</dbReference>
<dbReference type="RefSeq" id="WP_123928630.1">
    <property type="nucleotide sequence ID" value="NZ_JBPSDP010000005.1"/>
</dbReference>
<dbReference type="PANTHER" id="PTHR38445:SF7">
    <property type="entry name" value="GNTR-FAMILY TRANSCRIPTIONAL REGULATOR"/>
    <property type="match status" value="1"/>
</dbReference>
<dbReference type="GO" id="GO:0003700">
    <property type="term" value="F:DNA-binding transcription factor activity"/>
    <property type="evidence" value="ECO:0007669"/>
    <property type="project" value="InterPro"/>
</dbReference>
<accession>A0A3N4GJ97</accession>
<gene>
    <name evidence="5" type="ORF">EF294_09480</name>
</gene>
<reference evidence="5 6" key="1">
    <citation type="submission" date="2018-11" db="EMBL/GenBank/DDBJ databases">
        <title>Draft genome sequence of Gordonia sp. RS15-1S isolated from rice stems.</title>
        <authorList>
            <person name="Muangham S."/>
        </authorList>
    </citation>
    <scope>NUCLEOTIDE SEQUENCE [LARGE SCALE GENOMIC DNA]</scope>
    <source>
        <strain evidence="5 6">RS15-1S</strain>
    </source>
</reference>
<evidence type="ECO:0000256" key="3">
    <source>
        <dbReference type="ARBA" id="ARBA00023163"/>
    </source>
</evidence>
<evidence type="ECO:0000256" key="1">
    <source>
        <dbReference type="ARBA" id="ARBA00023015"/>
    </source>
</evidence>
<sequence>MFIRVDPTDRSPIFAQIAASVRGAIVRGDIGAGERLPAARELAASLDVNVHTVLRGYQILRDDGLVELRRGRGAVVSDRAPEQAEIGEALDRLVGVAQRWGLGPTELSAEITRRMS</sequence>
<evidence type="ECO:0000256" key="2">
    <source>
        <dbReference type="ARBA" id="ARBA00023125"/>
    </source>
</evidence>
<keyword evidence="2" id="KW-0238">DNA-binding</keyword>
<keyword evidence="6" id="KW-1185">Reference proteome</keyword>
<dbReference type="InterPro" id="IPR036388">
    <property type="entry name" value="WH-like_DNA-bd_sf"/>
</dbReference>
<proteinExistence type="predicted"/>
<feature type="domain" description="HTH gntR-type" evidence="4">
    <location>
        <begin position="11"/>
        <end position="79"/>
    </location>
</feature>
<keyword evidence="1" id="KW-0805">Transcription regulation</keyword>
<dbReference type="EMBL" id="RKMH01000006">
    <property type="protein sequence ID" value="RPA62235.1"/>
    <property type="molecule type" value="Genomic_DNA"/>
</dbReference>
<name>A0A3N4GJ97_9ACTN</name>